<evidence type="ECO:0000313" key="5">
    <source>
        <dbReference type="Proteomes" id="UP000076532"/>
    </source>
</evidence>
<keyword evidence="2" id="KW-1133">Transmembrane helix</keyword>
<dbReference type="EMBL" id="KV417556">
    <property type="protein sequence ID" value="KZP20274.1"/>
    <property type="molecule type" value="Genomic_DNA"/>
</dbReference>
<dbReference type="OrthoDB" id="3038990at2759"/>
<feature type="transmembrane region" description="Helical" evidence="2">
    <location>
        <begin position="89"/>
        <end position="111"/>
    </location>
</feature>
<gene>
    <name evidence="4" type="ORF">FIBSPDRAFT_827048</name>
</gene>
<feature type="transmembrane region" description="Helical" evidence="2">
    <location>
        <begin position="23"/>
        <end position="40"/>
    </location>
</feature>
<dbReference type="InterPro" id="IPR045340">
    <property type="entry name" value="DUF6533"/>
</dbReference>
<name>A0A166IXG8_9AGAM</name>
<keyword evidence="2" id="KW-0472">Membrane</keyword>
<sequence>MPWLKPIPIASAETEDSIRQWQIVYYFMIVTITAYAWDWILSLAEEYKAFEKSRFRIPNIIYMVSRIGTIAYSVSVVSGAMKKGQLNQWLFFVSWSFWEVSALGTYGLFFVRVCAVYRDSRAATWIFGFMYASIVLFPISFMLGIRHTSIIDMERFLETPAPFYDGVATILPAINDTVIFFSISLRLANNSFGHNNPMSRMRTFFTGHGLKSLSKTLLQSGQSYYGATILLSLISTGLMFSNNIRGSYGALLGPAHTAMSSAMACRVYRTVLLFSDDGDNHLDTQISDAFRGAIVEGIPLFTVANPAATRRESEDSRHREITIQETGKSSKVHETSQDSEA</sequence>
<evidence type="ECO:0000259" key="3">
    <source>
        <dbReference type="Pfam" id="PF20151"/>
    </source>
</evidence>
<dbReference type="AlphaFoldDB" id="A0A166IXG8"/>
<feature type="transmembrane region" description="Helical" evidence="2">
    <location>
        <begin position="123"/>
        <end position="145"/>
    </location>
</feature>
<feature type="domain" description="DUF6533" evidence="3">
    <location>
        <begin position="26"/>
        <end position="70"/>
    </location>
</feature>
<evidence type="ECO:0000256" key="1">
    <source>
        <dbReference type="SAM" id="MobiDB-lite"/>
    </source>
</evidence>
<proteinExistence type="predicted"/>
<feature type="transmembrane region" description="Helical" evidence="2">
    <location>
        <begin position="60"/>
        <end position="77"/>
    </location>
</feature>
<evidence type="ECO:0000313" key="4">
    <source>
        <dbReference type="EMBL" id="KZP20274.1"/>
    </source>
</evidence>
<dbReference type="STRING" id="436010.A0A166IXG8"/>
<keyword evidence="2" id="KW-0812">Transmembrane</keyword>
<dbReference type="Pfam" id="PF20151">
    <property type="entry name" value="DUF6533"/>
    <property type="match status" value="1"/>
</dbReference>
<keyword evidence="5" id="KW-1185">Reference proteome</keyword>
<protein>
    <recommendedName>
        <fullName evidence="3">DUF6533 domain-containing protein</fullName>
    </recommendedName>
</protein>
<feature type="compositionally biased region" description="Basic and acidic residues" evidence="1">
    <location>
        <begin position="331"/>
        <end position="341"/>
    </location>
</feature>
<reference evidence="4 5" key="1">
    <citation type="journal article" date="2016" name="Mol. Biol. Evol.">
        <title>Comparative Genomics of Early-Diverging Mushroom-Forming Fungi Provides Insights into the Origins of Lignocellulose Decay Capabilities.</title>
        <authorList>
            <person name="Nagy L.G."/>
            <person name="Riley R."/>
            <person name="Tritt A."/>
            <person name="Adam C."/>
            <person name="Daum C."/>
            <person name="Floudas D."/>
            <person name="Sun H."/>
            <person name="Yadav J.S."/>
            <person name="Pangilinan J."/>
            <person name="Larsson K.H."/>
            <person name="Matsuura K."/>
            <person name="Barry K."/>
            <person name="Labutti K."/>
            <person name="Kuo R."/>
            <person name="Ohm R.A."/>
            <person name="Bhattacharya S.S."/>
            <person name="Shirouzu T."/>
            <person name="Yoshinaga Y."/>
            <person name="Martin F.M."/>
            <person name="Grigoriev I.V."/>
            <person name="Hibbett D.S."/>
        </authorList>
    </citation>
    <scope>NUCLEOTIDE SEQUENCE [LARGE SCALE GENOMIC DNA]</scope>
    <source>
        <strain evidence="4 5">CBS 109695</strain>
    </source>
</reference>
<evidence type="ECO:0000256" key="2">
    <source>
        <dbReference type="SAM" id="Phobius"/>
    </source>
</evidence>
<organism evidence="4 5">
    <name type="scientific">Athelia psychrophila</name>
    <dbReference type="NCBI Taxonomy" id="1759441"/>
    <lineage>
        <taxon>Eukaryota</taxon>
        <taxon>Fungi</taxon>
        <taxon>Dikarya</taxon>
        <taxon>Basidiomycota</taxon>
        <taxon>Agaricomycotina</taxon>
        <taxon>Agaricomycetes</taxon>
        <taxon>Agaricomycetidae</taxon>
        <taxon>Atheliales</taxon>
        <taxon>Atheliaceae</taxon>
        <taxon>Athelia</taxon>
    </lineage>
</organism>
<feature type="region of interest" description="Disordered" evidence="1">
    <location>
        <begin position="307"/>
        <end position="341"/>
    </location>
</feature>
<dbReference type="Proteomes" id="UP000076532">
    <property type="component" value="Unassembled WGS sequence"/>
</dbReference>
<accession>A0A166IXG8</accession>
<feature type="compositionally biased region" description="Basic and acidic residues" evidence="1">
    <location>
        <begin position="309"/>
        <end position="322"/>
    </location>
</feature>